<comment type="caution">
    <text evidence="2">The sequence shown here is derived from an EMBL/GenBank/DDBJ whole genome shotgun (WGS) entry which is preliminary data.</text>
</comment>
<organism evidence="2 3">
    <name type="scientific">Pleurodeles waltl</name>
    <name type="common">Iberian ribbed newt</name>
    <dbReference type="NCBI Taxonomy" id="8319"/>
    <lineage>
        <taxon>Eukaryota</taxon>
        <taxon>Metazoa</taxon>
        <taxon>Chordata</taxon>
        <taxon>Craniata</taxon>
        <taxon>Vertebrata</taxon>
        <taxon>Euteleostomi</taxon>
        <taxon>Amphibia</taxon>
        <taxon>Batrachia</taxon>
        <taxon>Caudata</taxon>
        <taxon>Salamandroidea</taxon>
        <taxon>Salamandridae</taxon>
        <taxon>Pleurodelinae</taxon>
        <taxon>Pleurodeles</taxon>
    </lineage>
</organism>
<keyword evidence="3" id="KW-1185">Reference proteome</keyword>
<feature type="region of interest" description="Disordered" evidence="1">
    <location>
        <begin position="1"/>
        <end position="139"/>
    </location>
</feature>
<evidence type="ECO:0000313" key="3">
    <source>
        <dbReference type="Proteomes" id="UP001066276"/>
    </source>
</evidence>
<sequence length="139" mass="15171">MIGSLPPVLQWGQDQPQIRPPQGASLLLLPQKGQTTLRSDLTGDGTAQRPFTKRLRQRGQRKPQSKSRAQSRSPAKQKGPNLSHNFRAAAPDKILEGQAGLRAVQPTGTKCGKAPLPRSHRSAKAKYREGTRLQGRGPK</sequence>
<gene>
    <name evidence="2" type="ORF">NDU88_001489</name>
</gene>
<evidence type="ECO:0000256" key="1">
    <source>
        <dbReference type="SAM" id="MobiDB-lite"/>
    </source>
</evidence>
<accession>A0AAV7W1P1</accession>
<feature type="compositionally biased region" description="Basic residues" evidence="1">
    <location>
        <begin position="51"/>
        <end position="65"/>
    </location>
</feature>
<dbReference type="AlphaFoldDB" id="A0AAV7W1P1"/>
<dbReference type="Proteomes" id="UP001066276">
    <property type="component" value="Chromosome 1_2"/>
</dbReference>
<protein>
    <submittedName>
        <fullName evidence="2">Uncharacterized protein</fullName>
    </submittedName>
</protein>
<dbReference type="EMBL" id="JANPWB010000002">
    <property type="protein sequence ID" value="KAJ1206079.1"/>
    <property type="molecule type" value="Genomic_DNA"/>
</dbReference>
<evidence type="ECO:0000313" key="2">
    <source>
        <dbReference type="EMBL" id="KAJ1206079.1"/>
    </source>
</evidence>
<feature type="compositionally biased region" description="Polar residues" evidence="1">
    <location>
        <begin position="66"/>
        <end position="84"/>
    </location>
</feature>
<proteinExistence type="predicted"/>
<reference evidence="2" key="1">
    <citation type="journal article" date="2022" name="bioRxiv">
        <title>Sequencing and chromosome-scale assembly of the giantPleurodeles waltlgenome.</title>
        <authorList>
            <person name="Brown T."/>
            <person name="Elewa A."/>
            <person name="Iarovenko S."/>
            <person name="Subramanian E."/>
            <person name="Araus A.J."/>
            <person name="Petzold A."/>
            <person name="Susuki M."/>
            <person name="Suzuki K.-i.T."/>
            <person name="Hayashi T."/>
            <person name="Toyoda A."/>
            <person name="Oliveira C."/>
            <person name="Osipova E."/>
            <person name="Leigh N.D."/>
            <person name="Simon A."/>
            <person name="Yun M.H."/>
        </authorList>
    </citation>
    <scope>NUCLEOTIDE SEQUENCE</scope>
    <source>
        <strain evidence="2">20211129_DDA</strain>
        <tissue evidence="2">Liver</tissue>
    </source>
</reference>
<name>A0AAV7W1P1_PLEWA</name>